<evidence type="ECO:0000256" key="3">
    <source>
        <dbReference type="ARBA" id="ARBA00022692"/>
    </source>
</evidence>
<accession>A0ABR9SA85</accession>
<feature type="transmembrane region" description="Helical" evidence="6">
    <location>
        <begin position="188"/>
        <end position="208"/>
    </location>
</feature>
<comment type="caution">
    <text evidence="8">The sequence shown here is derived from an EMBL/GenBank/DDBJ whole genome shotgun (WGS) entry which is preliminary data.</text>
</comment>
<feature type="transmembrane region" description="Helical" evidence="6">
    <location>
        <begin position="127"/>
        <end position="144"/>
    </location>
</feature>
<proteinExistence type="inferred from homology"/>
<dbReference type="EMBL" id="JADDOJ010000003">
    <property type="protein sequence ID" value="MBE7939261.1"/>
    <property type="molecule type" value="Genomic_DNA"/>
</dbReference>
<feature type="transmembrane region" description="Helical" evidence="6">
    <location>
        <begin position="280"/>
        <end position="297"/>
    </location>
</feature>
<feature type="transmembrane region" description="Helical" evidence="6">
    <location>
        <begin position="72"/>
        <end position="91"/>
    </location>
</feature>
<feature type="transmembrane region" description="Helical" evidence="6">
    <location>
        <begin position="159"/>
        <end position="176"/>
    </location>
</feature>
<dbReference type="RefSeq" id="WP_193778811.1">
    <property type="nucleotide sequence ID" value="NZ_JADDOJ010000003.1"/>
</dbReference>
<keyword evidence="9" id="KW-1185">Reference proteome</keyword>
<evidence type="ECO:0000256" key="4">
    <source>
        <dbReference type="ARBA" id="ARBA00022989"/>
    </source>
</evidence>
<keyword evidence="3 6" id="KW-0812">Transmembrane</keyword>
<dbReference type="PANTHER" id="PTHR32322:SF2">
    <property type="entry name" value="EAMA DOMAIN-CONTAINING PROTEIN"/>
    <property type="match status" value="1"/>
</dbReference>
<feature type="domain" description="EamA" evidence="7">
    <location>
        <begin position="10"/>
        <end position="141"/>
    </location>
</feature>
<keyword evidence="5 6" id="KW-0472">Membrane</keyword>
<organism evidence="8 9">
    <name type="scientific">Ramlibacter aquaticus</name>
    <dbReference type="NCBI Taxonomy" id="2780094"/>
    <lineage>
        <taxon>Bacteria</taxon>
        <taxon>Pseudomonadati</taxon>
        <taxon>Pseudomonadota</taxon>
        <taxon>Betaproteobacteria</taxon>
        <taxon>Burkholderiales</taxon>
        <taxon>Comamonadaceae</taxon>
        <taxon>Ramlibacter</taxon>
    </lineage>
</organism>
<dbReference type="Pfam" id="PF00892">
    <property type="entry name" value="EamA"/>
    <property type="match status" value="2"/>
</dbReference>
<evidence type="ECO:0000256" key="2">
    <source>
        <dbReference type="ARBA" id="ARBA00007362"/>
    </source>
</evidence>
<dbReference type="InterPro" id="IPR000620">
    <property type="entry name" value="EamA_dom"/>
</dbReference>
<dbReference type="InterPro" id="IPR037185">
    <property type="entry name" value="EmrE-like"/>
</dbReference>
<dbReference type="Proteomes" id="UP000715965">
    <property type="component" value="Unassembled WGS sequence"/>
</dbReference>
<dbReference type="SUPFAM" id="SSF103481">
    <property type="entry name" value="Multidrug resistance efflux transporter EmrE"/>
    <property type="match status" value="2"/>
</dbReference>
<evidence type="ECO:0000256" key="6">
    <source>
        <dbReference type="SAM" id="Phobius"/>
    </source>
</evidence>
<evidence type="ECO:0000313" key="8">
    <source>
        <dbReference type="EMBL" id="MBE7939261.1"/>
    </source>
</evidence>
<evidence type="ECO:0000256" key="5">
    <source>
        <dbReference type="ARBA" id="ARBA00023136"/>
    </source>
</evidence>
<evidence type="ECO:0000259" key="7">
    <source>
        <dbReference type="Pfam" id="PF00892"/>
    </source>
</evidence>
<feature type="transmembrane region" description="Helical" evidence="6">
    <location>
        <begin position="97"/>
        <end position="118"/>
    </location>
</feature>
<dbReference type="InterPro" id="IPR050638">
    <property type="entry name" value="AA-Vitamin_Transporters"/>
</dbReference>
<evidence type="ECO:0000313" key="9">
    <source>
        <dbReference type="Proteomes" id="UP000715965"/>
    </source>
</evidence>
<dbReference type="PANTHER" id="PTHR32322">
    <property type="entry name" value="INNER MEMBRANE TRANSPORTER"/>
    <property type="match status" value="1"/>
</dbReference>
<feature type="transmembrane region" description="Helical" evidence="6">
    <location>
        <begin position="40"/>
        <end position="60"/>
    </location>
</feature>
<protein>
    <submittedName>
        <fullName evidence="8">DMT family transporter</fullName>
    </submittedName>
</protein>
<keyword evidence="4 6" id="KW-1133">Transmembrane helix</keyword>
<dbReference type="Gene3D" id="1.10.3730.20">
    <property type="match status" value="2"/>
</dbReference>
<feature type="domain" description="EamA" evidence="7">
    <location>
        <begin position="156"/>
        <end position="297"/>
    </location>
</feature>
<gene>
    <name evidence="8" type="ORF">IM725_01585</name>
</gene>
<comment type="similarity">
    <text evidence="2">Belongs to the EamA transporter family.</text>
</comment>
<name>A0ABR9SA85_9BURK</name>
<comment type="subcellular location">
    <subcellularLocation>
        <location evidence="1">Membrane</location>
        <topology evidence="1">Multi-pass membrane protein</topology>
    </subcellularLocation>
</comment>
<feature type="transmembrane region" description="Helical" evidence="6">
    <location>
        <begin position="254"/>
        <end position="274"/>
    </location>
</feature>
<evidence type="ECO:0000256" key="1">
    <source>
        <dbReference type="ARBA" id="ARBA00004141"/>
    </source>
</evidence>
<sequence>MTQRLTPRIAFLLTLPPLLWAGNAVTGRLVNGLVPPATLNFMRWALAFLILLPLAGWVLRPGSGLWTKWRRFSVLGLLGVGCYNALQYLALKTSTPLNVTLVAASMPIWMLVVGALFFGQPVQARQWAGGLLSIVGVLTVLSRGDLDTLLHVRLVPGDFYVLLATAAWAFYSWLLVRPGDPPAIRADWAAFLMAQIAYGLAWSGLFAAAEWQFSDAQIHWGWPLVAALAYVAVGPAVLAYRCWGLGVQAMGPSVAGFFANLTPLFTAVMSATLLGEVPHLYHVLAFALIVGGIVLSSRRRA</sequence>
<reference evidence="8 9" key="1">
    <citation type="submission" date="2020-10" db="EMBL/GenBank/DDBJ databases">
        <title>Draft genome of Ramlibacter aquaticus LMG 30558.</title>
        <authorList>
            <person name="Props R."/>
        </authorList>
    </citation>
    <scope>NUCLEOTIDE SEQUENCE [LARGE SCALE GENOMIC DNA]</scope>
    <source>
        <strain evidence="8 9">LMG 30558</strain>
    </source>
</reference>
<feature type="transmembrane region" description="Helical" evidence="6">
    <location>
        <begin position="220"/>
        <end position="242"/>
    </location>
</feature>